<evidence type="ECO:0000259" key="5">
    <source>
        <dbReference type="SMART" id="SM00984"/>
    </source>
</evidence>
<dbReference type="InterPro" id="IPR014026">
    <property type="entry name" value="UDP-Glc/GDP-Man_DH_dimer"/>
</dbReference>
<dbReference type="Pfam" id="PF03720">
    <property type="entry name" value="UDPG_MGDP_dh_C"/>
    <property type="match status" value="1"/>
</dbReference>
<dbReference type="InterPro" id="IPR036220">
    <property type="entry name" value="UDP-Glc/GDP-Man_DH_C_sf"/>
</dbReference>
<dbReference type="EMBL" id="JAJJPB010000028">
    <property type="protein sequence ID" value="MCC9296343.1"/>
    <property type="molecule type" value="Genomic_DNA"/>
</dbReference>
<comment type="similarity">
    <text evidence="1 4">Belongs to the UDP-glucose/GDP-mannose dehydrogenase family.</text>
</comment>
<evidence type="ECO:0000313" key="6">
    <source>
        <dbReference type="EMBL" id="MCC9296343.1"/>
    </source>
</evidence>
<evidence type="ECO:0000313" key="7">
    <source>
        <dbReference type="Proteomes" id="UP001165422"/>
    </source>
</evidence>
<keyword evidence="3" id="KW-0520">NAD</keyword>
<dbReference type="SUPFAM" id="SSF48179">
    <property type="entry name" value="6-phosphogluconate dehydrogenase C-terminal domain-like"/>
    <property type="match status" value="1"/>
</dbReference>
<protein>
    <submittedName>
        <fullName evidence="6">Nucleotide sugar dehydrogenase</fullName>
    </submittedName>
</protein>
<dbReference type="Proteomes" id="UP001165422">
    <property type="component" value="Unassembled WGS sequence"/>
</dbReference>
<reference evidence="6" key="1">
    <citation type="submission" date="2021-11" db="EMBL/GenBank/DDBJ databases">
        <authorList>
            <person name="Qingchun L."/>
            <person name="Dong Z."/>
            <person name="Zongwei Q."/>
            <person name="Jia Z."/>
            <person name="Duotao L."/>
        </authorList>
    </citation>
    <scope>NUCLEOTIDE SEQUENCE</scope>
    <source>
        <strain evidence="6">WLY-B-L2</strain>
    </source>
</reference>
<feature type="domain" description="UDP-glucose/GDP-mannose dehydrogenase C-terminal" evidence="5">
    <location>
        <begin position="349"/>
        <end position="445"/>
    </location>
</feature>
<evidence type="ECO:0000256" key="2">
    <source>
        <dbReference type="ARBA" id="ARBA00023002"/>
    </source>
</evidence>
<gene>
    <name evidence="6" type="ORF">LN736_15925</name>
</gene>
<evidence type="ECO:0000256" key="4">
    <source>
        <dbReference type="PIRNR" id="PIRNR000124"/>
    </source>
</evidence>
<dbReference type="PIRSF" id="PIRSF000124">
    <property type="entry name" value="UDPglc_GDPman_dh"/>
    <property type="match status" value="1"/>
</dbReference>
<dbReference type="InterPro" id="IPR001732">
    <property type="entry name" value="UDP-Glc/GDP-Man_DH_N"/>
</dbReference>
<dbReference type="NCBIfam" id="TIGR03026">
    <property type="entry name" value="NDP-sugDHase"/>
    <property type="match status" value="1"/>
</dbReference>
<dbReference type="SUPFAM" id="SSF52413">
    <property type="entry name" value="UDP-glucose/GDP-mannose dehydrogenase C-terminal domain"/>
    <property type="match status" value="1"/>
</dbReference>
<dbReference type="Pfam" id="PF00984">
    <property type="entry name" value="UDPG_MGDP_dh"/>
    <property type="match status" value="1"/>
</dbReference>
<dbReference type="InterPro" id="IPR036291">
    <property type="entry name" value="NAD(P)-bd_dom_sf"/>
</dbReference>
<dbReference type="InterPro" id="IPR014027">
    <property type="entry name" value="UDP-Glc/GDP-Man_DH_C"/>
</dbReference>
<name>A0ABS8NC99_9CLOT</name>
<comment type="caution">
    <text evidence="6">The sequence shown here is derived from an EMBL/GenBank/DDBJ whole genome shotgun (WGS) entry which is preliminary data.</text>
</comment>
<dbReference type="Gene3D" id="3.40.50.720">
    <property type="entry name" value="NAD(P)-binding Rossmann-like Domain"/>
    <property type="match status" value="2"/>
</dbReference>
<keyword evidence="7" id="KW-1185">Reference proteome</keyword>
<dbReference type="PANTHER" id="PTHR43491:SF2">
    <property type="entry name" value="UDP-N-ACETYL-D-MANNOSAMINE DEHYDROGENASE"/>
    <property type="match status" value="1"/>
</dbReference>
<dbReference type="Pfam" id="PF03721">
    <property type="entry name" value="UDPG_MGDP_dh_N"/>
    <property type="match status" value="1"/>
</dbReference>
<dbReference type="InterPro" id="IPR008927">
    <property type="entry name" value="6-PGluconate_DH-like_C_sf"/>
</dbReference>
<dbReference type="SUPFAM" id="SSF51735">
    <property type="entry name" value="NAD(P)-binding Rossmann-fold domains"/>
    <property type="match status" value="1"/>
</dbReference>
<dbReference type="InterPro" id="IPR028359">
    <property type="entry name" value="UDP_ManNAc/GlcNAc_DH"/>
</dbReference>
<dbReference type="SMART" id="SM00984">
    <property type="entry name" value="UDPG_MGDP_dh_C"/>
    <property type="match status" value="1"/>
</dbReference>
<sequence length="458" mass="51133">MEIVKNNLSGLDIIESLDENIDENDINKKVCIFGQGFVGLPLTLSFALRGCETIGVDVDDLLVANTNKGLTNHTEKFYKVSIRQILNMQIKKGKYKATVDGEAAVRKCNNIIVTVGIPIKNGEYIMDYLKNACVTIGKNLKKGDLVVIRSTVIPGTTEEFIMPIFERESNMKAGTDFYLAYASERIAEGKAFEEFANMPTLVGAVNKRSLERAASLLAVVCKARIVKASCIKAVETSKVFENVQRDVNIAMSQEFARFAEALGIDIFEVIKLANTHKRVNLLTPGPGVGGYCIPNAYHYIAPRAEKMNVSMDILKLARKKNALIPQFIVDKLRELLKSRNKNIKDCKIAVLGLAMKDYSNDDRISPSIDICKLLVKVGAKVRAFDPIVPTRYDFKVENEKEALKKADAVLILTKQNDMNYDDCEHMAKLMNKNPVCIDTKAVVNAVEARKYGFLYWRI</sequence>
<keyword evidence="2" id="KW-0560">Oxidoreductase</keyword>
<dbReference type="PANTHER" id="PTHR43491">
    <property type="entry name" value="UDP-N-ACETYL-D-MANNOSAMINE DEHYDROGENASE"/>
    <property type="match status" value="1"/>
</dbReference>
<accession>A0ABS8NC99</accession>
<evidence type="ECO:0000256" key="3">
    <source>
        <dbReference type="ARBA" id="ARBA00023027"/>
    </source>
</evidence>
<dbReference type="RefSeq" id="WP_229981972.1">
    <property type="nucleotide sequence ID" value="NZ_JAJJPB010000028.1"/>
</dbReference>
<proteinExistence type="inferred from homology"/>
<dbReference type="InterPro" id="IPR017476">
    <property type="entry name" value="UDP-Glc/GDP-Man"/>
</dbReference>
<organism evidence="6 7">
    <name type="scientific">Clostridium aromativorans</name>
    <dbReference type="NCBI Taxonomy" id="2836848"/>
    <lineage>
        <taxon>Bacteria</taxon>
        <taxon>Bacillati</taxon>
        <taxon>Bacillota</taxon>
        <taxon>Clostridia</taxon>
        <taxon>Eubacteriales</taxon>
        <taxon>Clostridiaceae</taxon>
        <taxon>Clostridium</taxon>
    </lineage>
</organism>
<evidence type="ECO:0000256" key="1">
    <source>
        <dbReference type="ARBA" id="ARBA00006601"/>
    </source>
</evidence>
<dbReference type="PIRSF" id="PIRSF500136">
    <property type="entry name" value="UDP_ManNAc_DH"/>
    <property type="match status" value="1"/>
</dbReference>